<sequence>MRFLALIFAVAICAAHAYEGECGTLNALLNSDKIKQNGYAASLYRSGKCSYEQYYDSVYTIEKPHVQVFYVLNGPHATTKAFADSTASNMEAAWNLYVNQLNMRAPQGPQITYHYQQNVKEGLYPIEILDIGQVRDPYGIYSCATCFGQTILLESGTKTEILLENDFYGSATSSNARDTIYSNGDTCIYPIAKHTLNNSTHGFSYADEWAKGIRLTSFHEFYHAVQLRYISSIASNTAFWFEASATGYEEITNPDIDDYFSYLPNVFSEMGIPLSTITKQYTHKAYGVSTLFLYLYHYVAKDIDKAIWENYSKNPNKSFEVQLEAALKKYEIDADSLFHDYAVRLSLSGERSNTISKKDWICDDQDKWVSANFYNVDSIKPQIESLSFMFYRAPNNYVEPDLNNFVGKASIITFSEGKAEFHRIKNSKTLDSLTSVLSTSDSSLWVFSRFGDSESIPLVNNDAAPHAFPVPWREGSLCFAPLPRDKKFIEIRNRRGDLVSQEKYDGTSFCLQEDQVKKMMAPGIYRFRVGNKGKTTSFMVIY</sequence>
<gene>
    <name evidence="2" type="ORF">SAMN05661053_2923</name>
</gene>
<dbReference type="Proteomes" id="UP000255423">
    <property type="component" value="Unassembled WGS sequence"/>
</dbReference>
<accession>A0A380S8B3</accession>
<dbReference type="AlphaFoldDB" id="A0A380S8B3"/>
<feature type="chain" id="PRO_5016772195" evidence="1">
    <location>
        <begin position="18"/>
        <end position="542"/>
    </location>
</feature>
<evidence type="ECO:0000313" key="2">
    <source>
        <dbReference type="EMBL" id="SUQ26117.1"/>
    </source>
</evidence>
<name>A0A380S8B3_FIBSU</name>
<feature type="signal peptide" evidence="1">
    <location>
        <begin position="1"/>
        <end position="17"/>
    </location>
</feature>
<dbReference type="EMBL" id="UHJL01000006">
    <property type="protein sequence ID" value="SUQ26117.1"/>
    <property type="molecule type" value="Genomic_DNA"/>
</dbReference>
<keyword evidence="1" id="KW-0732">Signal</keyword>
<reference evidence="2 3" key="1">
    <citation type="submission" date="2017-08" db="EMBL/GenBank/DDBJ databases">
        <authorList>
            <person name="de Groot N.N."/>
        </authorList>
    </citation>
    <scope>NUCLEOTIDE SEQUENCE [LARGE SCALE GENOMIC DNA]</scope>
    <source>
        <strain evidence="2 3">HM2</strain>
    </source>
</reference>
<protein>
    <submittedName>
        <fullName evidence="2">Uncharacterized protein</fullName>
    </submittedName>
</protein>
<evidence type="ECO:0000313" key="3">
    <source>
        <dbReference type="Proteomes" id="UP000255423"/>
    </source>
</evidence>
<dbReference type="RefSeq" id="WP_109573687.1">
    <property type="nucleotide sequence ID" value="NZ_UHJL01000006.1"/>
</dbReference>
<organism evidence="2 3">
    <name type="scientific">Fibrobacter succinogenes</name>
    <name type="common">Bacteroides succinogenes</name>
    <dbReference type="NCBI Taxonomy" id="833"/>
    <lineage>
        <taxon>Bacteria</taxon>
        <taxon>Pseudomonadati</taxon>
        <taxon>Fibrobacterota</taxon>
        <taxon>Fibrobacteria</taxon>
        <taxon>Fibrobacterales</taxon>
        <taxon>Fibrobacteraceae</taxon>
        <taxon>Fibrobacter</taxon>
    </lineage>
</organism>
<proteinExistence type="predicted"/>
<evidence type="ECO:0000256" key="1">
    <source>
        <dbReference type="SAM" id="SignalP"/>
    </source>
</evidence>